<dbReference type="RefSeq" id="WP_146443304.1">
    <property type="nucleotide sequence ID" value="NZ_SJPR01000001.1"/>
</dbReference>
<gene>
    <name evidence="2" type="ORF">Pla108_08490</name>
</gene>
<reference evidence="2 3" key="1">
    <citation type="submission" date="2019-02" db="EMBL/GenBank/DDBJ databases">
        <title>Deep-cultivation of Planctomycetes and their phenomic and genomic characterization uncovers novel biology.</title>
        <authorList>
            <person name="Wiegand S."/>
            <person name="Jogler M."/>
            <person name="Boedeker C."/>
            <person name="Pinto D."/>
            <person name="Vollmers J."/>
            <person name="Rivas-Marin E."/>
            <person name="Kohn T."/>
            <person name="Peeters S.H."/>
            <person name="Heuer A."/>
            <person name="Rast P."/>
            <person name="Oberbeckmann S."/>
            <person name="Bunk B."/>
            <person name="Jeske O."/>
            <person name="Meyerdierks A."/>
            <person name="Storesund J.E."/>
            <person name="Kallscheuer N."/>
            <person name="Luecker S."/>
            <person name="Lage O.M."/>
            <person name="Pohl T."/>
            <person name="Merkel B.J."/>
            <person name="Hornburger P."/>
            <person name="Mueller R.-W."/>
            <person name="Bruemmer F."/>
            <person name="Labrenz M."/>
            <person name="Spormann A.M."/>
            <person name="Op Den Camp H."/>
            <person name="Overmann J."/>
            <person name="Amann R."/>
            <person name="Jetten M.S.M."/>
            <person name="Mascher T."/>
            <person name="Medema M.H."/>
            <person name="Devos D.P."/>
            <person name="Kaster A.-K."/>
            <person name="Ovreas L."/>
            <person name="Rohde M."/>
            <person name="Galperin M.Y."/>
            <person name="Jogler C."/>
        </authorList>
    </citation>
    <scope>NUCLEOTIDE SEQUENCE [LARGE SCALE GENOMIC DNA]</scope>
    <source>
        <strain evidence="2 3">Pla108</strain>
    </source>
</reference>
<protein>
    <submittedName>
        <fullName evidence="2">Uncharacterized protein</fullName>
    </submittedName>
</protein>
<name>A0A5C6AKD9_9BACT</name>
<keyword evidence="1" id="KW-1133">Transmembrane helix</keyword>
<keyword evidence="3" id="KW-1185">Reference proteome</keyword>
<keyword evidence="1" id="KW-0812">Transmembrane</keyword>
<dbReference type="AlphaFoldDB" id="A0A5C6AKD9"/>
<comment type="caution">
    <text evidence="2">The sequence shown here is derived from an EMBL/GenBank/DDBJ whole genome shotgun (WGS) entry which is preliminary data.</text>
</comment>
<accession>A0A5C6AKD9</accession>
<evidence type="ECO:0000313" key="3">
    <source>
        <dbReference type="Proteomes" id="UP000317421"/>
    </source>
</evidence>
<dbReference type="Proteomes" id="UP000317421">
    <property type="component" value="Unassembled WGS sequence"/>
</dbReference>
<evidence type="ECO:0000256" key="1">
    <source>
        <dbReference type="SAM" id="Phobius"/>
    </source>
</evidence>
<sequence>MHDKADRFGRGLLFALLVLVSPVAVFLCGFCSCLGVVGGGLPGEVAWAAFWVGLLVGLFVAVLLLIRAYKWLFVVEPILMEDVRTDD</sequence>
<dbReference type="PROSITE" id="PS51257">
    <property type="entry name" value="PROKAR_LIPOPROTEIN"/>
    <property type="match status" value="1"/>
</dbReference>
<keyword evidence="1" id="KW-0472">Membrane</keyword>
<evidence type="ECO:0000313" key="2">
    <source>
        <dbReference type="EMBL" id="TWT99906.1"/>
    </source>
</evidence>
<organism evidence="2 3">
    <name type="scientific">Botrimarina colliarenosi</name>
    <dbReference type="NCBI Taxonomy" id="2528001"/>
    <lineage>
        <taxon>Bacteria</taxon>
        <taxon>Pseudomonadati</taxon>
        <taxon>Planctomycetota</taxon>
        <taxon>Planctomycetia</taxon>
        <taxon>Pirellulales</taxon>
        <taxon>Lacipirellulaceae</taxon>
        <taxon>Botrimarina</taxon>
    </lineage>
</organism>
<feature type="transmembrane region" description="Helical" evidence="1">
    <location>
        <begin position="45"/>
        <end position="66"/>
    </location>
</feature>
<feature type="transmembrane region" description="Helical" evidence="1">
    <location>
        <begin position="12"/>
        <end position="39"/>
    </location>
</feature>
<proteinExistence type="predicted"/>
<dbReference type="EMBL" id="SJPR01000001">
    <property type="protein sequence ID" value="TWT99906.1"/>
    <property type="molecule type" value="Genomic_DNA"/>
</dbReference>